<dbReference type="AlphaFoldDB" id="A0AA39FSE1"/>
<accession>A0AA39FSE1</accession>
<evidence type="ECO:0000313" key="1">
    <source>
        <dbReference type="EMBL" id="KAK0174952.1"/>
    </source>
</evidence>
<dbReference type="EMBL" id="JAQQBR010000005">
    <property type="protein sequence ID" value="KAK0174952.1"/>
    <property type="molecule type" value="Genomic_DNA"/>
</dbReference>
<reference evidence="1" key="1">
    <citation type="journal article" date="2023" name="bioRxiv">
        <title>Scaffold-level genome assemblies of two parasitoid biocontrol wasps reveal the parthenogenesis mechanism and an associated novel virus.</title>
        <authorList>
            <person name="Inwood S."/>
            <person name="Skelly J."/>
            <person name="Guhlin J."/>
            <person name="Harrop T."/>
            <person name="Goldson S."/>
            <person name="Dearden P."/>
        </authorList>
    </citation>
    <scope>NUCLEOTIDE SEQUENCE</scope>
    <source>
        <strain evidence="1">Lincoln</strain>
        <tissue evidence="1">Whole body</tissue>
    </source>
</reference>
<reference evidence="1" key="2">
    <citation type="submission" date="2023-03" db="EMBL/GenBank/DDBJ databases">
        <authorList>
            <person name="Inwood S.N."/>
            <person name="Skelly J.G."/>
            <person name="Guhlin J."/>
            <person name="Harrop T.W.R."/>
            <person name="Goldson S.G."/>
            <person name="Dearden P.K."/>
        </authorList>
    </citation>
    <scope>NUCLEOTIDE SEQUENCE</scope>
    <source>
        <strain evidence="1">Lincoln</strain>
        <tissue evidence="1">Whole body</tissue>
    </source>
</reference>
<sequence>MHSFGGLNVKKKDVVPLTSIPKKYRKVNTTINIKWVDNATKSSRKYDAKILAIGDLPIFYGLPQNIIQSSIPYPTPTMPVSTTALLSTVPKIIVTLSSETINSHKATPLSSCTNSMRCHINDEISNISPINLKTQAARKNFSSTSYNQPSVATAFVDATNNNYSYSRNEAKICPCFAITQTQLSGSPVKLIPATSVRINQIN</sequence>
<organism evidence="1 2">
    <name type="scientific">Microctonus hyperodae</name>
    <name type="common">Parasitoid wasp</name>
    <dbReference type="NCBI Taxonomy" id="165561"/>
    <lineage>
        <taxon>Eukaryota</taxon>
        <taxon>Metazoa</taxon>
        <taxon>Ecdysozoa</taxon>
        <taxon>Arthropoda</taxon>
        <taxon>Hexapoda</taxon>
        <taxon>Insecta</taxon>
        <taxon>Pterygota</taxon>
        <taxon>Neoptera</taxon>
        <taxon>Endopterygota</taxon>
        <taxon>Hymenoptera</taxon>
        <taxon>Apocrita</taxon>
        <taxon>Ichneumonoidea</taxon>
        <taxon>Braconidae</taxon>
        <taxon>Euphorinae</taxon>
        <taxon>Microctonus</taxon>
    </lineage>
</organism>
<dbReference type="Proteomes" id="UP001168972">
    <property type="component" value="Unassembled WGS sequence"/>
</dbReference>
<gene>
    <name evidence="1" type="ORF">PV327_008740</name>
</gene>
<proteinExistence type="predicted"/>
<protein>
    <submittedName>
        <fullName evidence="1">Uncharacterized protein</fullName>
    </submittedName>
</protein>
<keyword evidence="2" id="KW-1185">Reference proteome</keyword>
<name>A0AA39FSE1_MICHY</name>
<comment type="caution">
    <text evidence="1">The sequence shown here is derived from an EMBL/GenBank/DDBJ whole genome shotgun (WGS) entry which is preliminary data.</text>
</comment>
<evidence type="ECO:0000313" key="2">
    <source>
        <dbReference type="Proteomes" id="UP001168972"/>
    </source>
</evidence>